<gene>
    <name evidence="4" type="ORF">H6G95_37755</name>
</gene>
<keyword evidence="2" id="KW-0812">Transmembrane</keyword>
<reference evidence="4 5" key="1">
    <citation type="journal article" date="2020" name="ISME J.">
        <title>Comparative genomics reveals insights into cyanobacterial evolution and habitat adaptation.</title>
        <authorList>
            <person name="Chen M.Y."/>
            <person name="Teng W.K."/>
            <person name="Zhao L."/>
            <person name="Hu C.X."/>
            <person name="Zhou Y.K."/>
            <person name="Han B.P."/>
            <person name="Song L.R."/>
            <person name="Shu W.S."/>
        </authorList>
    </citation>
    <scope>NUCLEOTIDE SEQUENCE [LARGE SCALE GENOMIC DNA]</scope>
    <source>
        <strain evidence="4 5">FACHB-391</strain>
    </source>
</reference>
<sequence>MILILIIGLLFALGGMIFLAWLFVLFPPSIPKSKYRSQGFKQSSLPPKSTKSSDISSQNFVRQSPAPTQKTLLAKNFKKPVRQSPVPRQKTFLVKNFKKPVRQSSVPIQKAFLAKNFKKQLLPSPARTPRVRLPKKLKKHLNNIEYASQVLLELRSITQLAKLPVVIATLRRISPYVFEELVLTCCFEQGWQIQRNFRYTGDGGIDGRVLILGKLYVIQVKRYADYISPEHIKDFLCCIEGEGASGGFFVHTGITGQLSKQLIRRSDKIILVSGQKLVNFVLGKQLKIVGITILIKTVNSYQ</sequence>
<dbReference type="Pfam" id="PF04471">
    <property type="entry name" value="Mrr_cat"/>
    <property type="match status" value="1"/>
</dbReference>
<keyword evidence="2" id="KW-1133">Transmembrane helix</keyword>
<dbReference type="GO" id="GO:0004519">
    <property type="term" value="F:endonuclease activity"/>
    <property type="evidence" value="ECO:0007669"/>
    <property type="project" value="UniProtKB-KW"/>
</dbReference>
<name>A0ABR8FC08_NOSLI</name>
<feature type="domain" description="Restriction endonuclease type IV Mrr" evidence="3">
    <location>
        <begin position="170"/>
        <end position="280"/>
    </location>
</feature>
<evidence type="ECO:0000259" key="3">
    <source>
        <dbReference type="Pfam" id="PF04471"/>
    </source>
</evidence>
<dbReference type="Proteomes" id="UP000604661">
    <property type="component" value="Unassembled WGS sequence"/>
</dbReference>
<evidence type="ECO:0000313" key="5">
    <source>
        <dbReference type="Proteomes" id="UP000604661"/>
    </source>
</evidence>
<proteinExistence type="predicted"/>
<evidence type="ECO:0000256" key="1">
    <source>
        <dbReference type="SAM" id="MobiDB-lite"/>
    </source>
</evidence>
<dbReference type="Gene3D" id="3.40.1350.10">
    <property type="match status" value="1"/>
</dbReference>
<keyword evidence="4" id="KW-0540">Nuclease</keyword>
<comment type="caution">
    <text evidence="4">The sequence shown here is derived from an EMBL/GenBank/DDBJ whole genome shotgun (WGS) entry which is preliminary data.</text>
</comment>
<dbReference type="InterPro" id="IPR007560">
    <property type="entry name" value="Restrct_endonuc_IV_Mrr"/>
</dbReference>
<feature type="transmembrane region" description="Helical" evidence="2">
    <location>
        <begin position="6"/>
        <end position="26"/>
    </location>
</feature>
<keyword evidence="4" id="KW-0255">Endonuclease</keyword>
<keyword evidence="5" id="KW-1185">Reference proteome</keyword>
<dbReference type="PANTHER" id="PTHR30015:SF7">
    <property type="entry name" value="TYPE IV METHYL-DIRECTED RESTRICTION ENZYME ECOKMRR"/>
    <property type="match status" value="1"/>
</dbReference>
<keyword evidence="2" id="KW-0472">Membrane</keyword>
<evidence type="ECO:0000313" key="4">
    <source>
        <dbReference type="EMBL" id="MBD2566186.1"/>
    </source>
</evidence>
<feature type="compositionally biased region" description="Polar residues" evidence="1">
    <location>
        <begin position="39"/>
        <end position="66"/>
    </location>
</feature>
<dbReference type="SUPFAM" id="SSF52980">
    <property type="entry name" value="Restriction endonuclease-like"/>
    <property type="match status" value="1"/>
</dbReference>
<accession>A0ABR8FC08</accession>
<dbReference type="InterPro" id="IPR052906">
    <property type="entry name" value="Type_IV_Methyl-Rstrct_Enzyme"/>
</dbReference>
<feature type="region of interest" description="Disordered" evidence="1">
    <location>
        <begin position="37"/>
        <end position="66"/>
    </location>
</feature>
<evidence type="ECO:0000256" key="2">
    <source>
        <dbReference type="SAM" id="Phobius"/>
    </source>
</evidence>
<dbReference type="InterPro" id="IPR011856">
    <property type="entry name" value="tRNA_endonuc-like_dom_sf"/>
</dbReference>
<dbReference type="EMBL" id="JACJTE010000153">
    <property type="protein sequence ID" value="MBD2566186.1"/>
    <property type="molecule type" value="Genomic_DNA"/>
</dbReference>
<dbReference type="InterPro" id="IPR011335">
    <property type="entry name" value="Restrct_endonuc-II-like"/>
</dbReference>
<protein>
    <submittedName>
        <fullName evidence="4">Restriction endonuclease</fullName>
    </submittedName>
</protein>
<dbReference type="PANTHER" id="PTHR30015">
    <property type="entry name" value="MRR RESTRICTION SYSTEM PROTEIN"/>
    <property type="match status" value="1"/>
</dbReference>
<dbReference type="RefSeq" id="WP_190900541.1">
    <property type="nucleotide sequence ID" value="NZ_JACJTE010000153.1"/>
</dbReference>
<organism evidence="4 5">
    <name type="scientific">Nostoc linckia FACHB-391</name>
    <dbReference type="NCBI Taxonomy" id="2692906"/>
    <lineage>
        <taxon>Bacteria</taxon>
        <taxon>Bacillati</taxon>
        <taxon>Cyanobacteriota</taxon>
        <taxon>Cyanophyceae</taxon>
        <taxon>Nostocales</taxon>
        <taxon>Nostocaceae</taxon>
        <taxon>Nostoc</taxon>
    </lineage>
</organism>
<keyword evidence="4" id="KW-0378">Hydrolase</keyword>